<sequence length="331" mass="35323">MFSAASLIFVYCVLIILASIGGGHLQNVMRMTHLRTQLLMSSVGGLMLGISLLHLLPHASTTLASSAKMGYGALTGLIVMFLLIRLFHTCDHSVPVSVDDADTVCSHGHVHSDHSHHEHEHDHDHSHEHDAESYACEETEKQNQVVKGISWAGLFFGLALHTLVDGVALASSVIADNVHSPWLGLAGVGTFLAVGLHKPLDAFAITSVMNKQNWSLRAQSIVNILFSLACPIGAALFYFGAARFTDQSAVLGWGLAVSGGFFIGIALADLLPEVAFHDHDRGKLTLALLLGVGIAVAIENLPGHDHCDDSHDHYSSEPASNDTQALPTSDS</sequence>
<feature type="region of interest" description="Disordered" evidence="5">
    <location>
        <begin position="307"/>
        <end position="331"/>
    </location>
</feature>
<feature type="region of interest" description="Disordered" evidence="5">
    <location>
        <begin position="109"/>
        <end position="137"/>
    </location>
</feature>
<dbReference type="OrthoDB" id="5739025at2"/>
<feature type="transmembrane region" description="Helical" evidence="6">
    <location>
        <begin position="151"/>
        <end position="175"/>
    </location>
</feature>
<evidence type="ECO:0000313" key="7">
    <source>
        <dbReference type="EMBL" id="TWU43031.1"/>
    </source>
</evidence>
<reference evidence="7 8" key="1">
    <citation type="submission" date="2019-02" db="EMBL/GenBank/DDBJ databases">
        <title>Deep-cultivation of Planctomycetes and their phenomic and genomic characterization uncovers novel biology.</title>
        <authorList>
            <person name="Wiegand S."/>
            <person name="Jogler M."/>
            <person name="Boedeker C."/>
            <person name="Pinto D."/>
            <person name="Vollmers J."/>
            <person name="Rivas-Marin E."/>
            <person name="Kohn T."/>
            <person name="Peeters S.H."/>
            <person name="Heuer A."/>
            <person name="Rast P."/>
            <person name="Oberbeckmann S."/>
            <person name="Bunk B."/>
            <person name="Jeske O."/>
            <person name="Meyerdierks A."/>
            <person name="Storesund J.E."/>
            <person name="Kallscheuer N."/>
            <person name="Luecker S."/>
            <person name="Lage O.M."/>
            <person name="Pohl T."/>
            <person name="Merkel B.J."/>
            <person name="Hornburger P."/>
            <person name="Mueller R.-W."/>
            <person name="Bruemmer F."/>
            <person name="Labrenz M."/>
            <person name="Spormann A.M."/>
            <person name="Op Den Camp H."/>
            <person name="Overmann J."/>
            <person name="Amann R."/>
            <person name="Jetten M.S.M."/>
            <person name="Mascher T."/>
            <person name="Medema M.H."/>
            <person name="Devos D.P."/>
            <person name="Kaster A.-K."/>
            <person name="Ovreas L."/>
            <person name="Rohde M."/>
            <person name="Galperin M.Y."/>
            <person name="Jogler C."/>
        </authorList>
    </citation>
    <scope>NUCLEOTIDE SEQUENCE [LARGE SCALE GENOMIC DNA]</scope>
    <source>
        <strain evidence="7 8">Q31b</strain>
    </source>
</reference>
<dbReference type="PANTHER" id="PTHR11040:SF44">
    <property type="entry name" value="PROTEIN ZNTC-RELATED"/>
    <property type="match status" value="1"/>
</dbReference>
<evidence type="ECO:0000256" key="2">
    <source>
        <dbReference type="ARBA" id="ARBA00022692"/>
    </source>
</evidence>
<feature type="transmembrane region" description="Helical" evidence="6">
    <location>
        <begin position="284"/>
        <end position="301"/>
    </location>
</feature>
<evidence type="ECO:0000256" key="5">
    <source>
        <dbReference type="SAM" id="MobiDB-lite"/>
    </source>
</evidence>
<keyword evidence="8" id="KW-1185">Reference proteome</keyword>
<protein>
    <submittedName>
        <fullName evidence="7">Zinc transporter ZupT</fullName>
    </submittedName>
</protein>
<dbReference type="GO" id="GO:0016020">
    <property type="term" value="C:membrane"/>
    <property type="evidence" value="ECO:0007669"/>
    <property type="project" value="UniProtKB-SubCell"/>
</dbReference>
<organism evidence="7 8">
    <name type="scientific">Novipirellula aureliae</name>
    <dbReference type="NCBI Taxonomy" id="2527966"/>
    <lineage>
        <taxon>Bacteria</taxon>
        <taxon>Pseudomonadati</taxon>
        <taxon>Planctomycetota</taxon>
        <taxon>Planctomycetia</taxon>
        <taxon>Pirellulales</taxon>
        <taxon>Pirellulaceae</taxon>
        <taxon>Novipirellula</taxon>
    </lineage>
</organism>
<accession>A0A5C6E5Y3</accession>
<dbReference type="PANTHER" id="PTHR11040">
    <property type="entry name" value="ZINC/IRON TRANSPORTER"/>
    <property type="match status" value="1"/>
</dbReference>
<feature type="compositionally biased region" description="Polar residues" evidence="5">
    <location>
        <begin position="317"/>
        <end position="331"/>
    </location>
</feature>
<dbReference type="AlphaFoldDB" id="A0A5C6E5Y3"/>
<feature type="transmembrane region" description="Helical" evidence="6">
    <location>
        <begin position="38"/>
        <end position="57"/>
    </location>
</feature>
<evidence type="ECO:0000256" key="6">
    <source>
        <dbReference type="SAM" id="Phobius"/>
    </source>
</evidence>
<keyword evidence="3 6" id="KW-1133">Transmembrane helix</keyword>
<comment type="caution">
    <text evidence="7">The sequence shown here is derived from an EMBL/GenBank/DDBJ whole genome shotgun (WGS) entry which is preliminary data.</text>
</comment>
<dbReference type="EMBL" id="SJPY01000003">
    <property type="protein sequence ID" value="TWU43031.1"/>
    <property type="molecule type" value="Genomic_DNA"/>
</dbReference>
<dbReference type="Pfam" id="PF02535">
    <property type="entry name" value="Zip"/>
    <property type="match status" value="1"/>
</dbReference>
<dbReference type="Proteomes" id="UP000315471">
    <property type="component" value="Unassembled WGS sequence"/>
</dbReference>
<name>A0A5C6E5Y3_9BACT</name>
<feature type="transmembrane region" description="Helical" evidence="6">
    <location>
        <begin position="181"/>
        <end position="200"/>
    </location>
</feature>
<feature type="transmembrane region" description="Helical" evidence="6">
    <location>
        <begin position="69"/>
        <end position="87"/>
    </location>
</feature>
<dbReference type="RefSeq" id="WP_146599528.1">
    <property type="nucleotide sequence ID" value="NZ_SJPY01000003.1"/>
</dbReference>
<evidence type="ECO:0000256" key="3">
    <source>
        <dbReference type="ARBA" id="ARBA00022989"/>
    </source>
</evidence>
<proteinExistence type="predicted"/>
<dbReference type="GO" id="GO:0005385">
    <property type="term" value="F:zinc ion transmembrane transporter activity"/>
    <property type="evidence" value="ECO:0007669"/>
    <property type="project" value="TreeGrafter"/>
</dbReference>
<evidence type="ECO:0000256" key="4">
    <source>
        <dbReference type="ARBA" id="ARBA00023136"/>
    </source>
</evidence>
<dbReference type="InterPro" id="IPR003689">
    <property type="entry name" value="ZIP"/>
</dbReference>
<keyword evidence="2 6" id="KW-0812">Transmembrane</keyword>
<gene>
    <name evidence="7" type="ORF">Q31b_20660</name>
</gene>
<feature type="compositionally biased region" description="Basic and acidic residues" evidence="5">
    <location>
        <begin position="110"/>
        <end position="132"/>
    </location>
</feature>
<feature type="transmembrane region" description="Helical" evidence="6">
    <location>
        <begin position="6"/>
        <end position="26"/>
    </location>
</feature>
<feature type="transmembrane region" description="Helical" evidence="6">
    <location>
        <begin position="251"/>
        <end position="272"/>
    </location>
</feature>
<evidence type="ECO:0000313" key="8">
    <source>
        <dbReference type="Proteomes" id="UP000315471"/>
    </source>
</evidence>
<evidence type="ECO:0000256" key="1">
    <source>
        <dbReference type="ARBA" id="ARBA00004141"/>
    </source>
</evidence>
<keyword evidence="4 6" id="KW-0472">Membrane</keyword>
<feature type="transmembrane region" description="Helical" evidence="6">
    <location>
        <begin position="221"/>
        <end position="239"/>
    </location>
</feature>
<comment type="subcellular location">
    <subcellularLocation>
        <location evidence="1">Membrane</location>
        <topology evidence="1">Multi-pass membrane protein</topology>
    </subcellularLocation>
</comment>